<dbReference type="AlphaFoldDB" id="A0A845EWI2"/>
<evidence type="ECO:0000313" key="2">
    <source>
        <dbReference type="Proteomes" id="UP000447833"/>
    </source>
</evidence>
<dbReference type="EMBL" id="WMEY01000002">
    <property type="protein sequence ID" value="MYL62889.1"/>
    <property type="molecule type" value="Genomic_DNA"/>
</dbReference>
<organism evidence="1 2">
    <name type="scientific">Guptibacillus hwajinpoensis</name>
    <dbReference type="NCBI Taxonomy" id="208199"/>
    <lineage>
        <taxon>Bacteria</taxon>
        <taxon>Bacillati</taxon>
        <taxon>Bacillota</taxon>
        <taxon>Bacilli</taxon>
        <taxon>Bacillales</taxon>
        <taxon>Guptibacillaceae</taxon>
        <taxon>Guptibacillus</taxon>
    </lineage>
</organism>
<sequence>MDLLVFIAEKYGFKEVSWVRKPEVIMTHLGKRKLSYWRERDLLEYHLNFRDRLFSKCGILCNRMIRTIDQEAFIPIHQGYLSVHDFVEEEFAFEQFPEMEGYLLSSLIGVSVDVNNYDGFATFPYRETLETLGTIKALYPEQYLLLVRLIPEVKKRLSHNKSISQLSIPISNHSIKEVMGQFYFESSDEGPLPVYEVLPKAMHVWYEKKGQDEFKQCFKALFDEVDRETSNLLIQTIIAPWDWWSCIQSLQYEGVNVNQVMEEFVEKWETMRKITCSVQLSISEGRVSVSE</sequence>
<dbReference type="RefSeq" id="WP_160918648.1">
    <property type="nucleotide sequence ID" value="NZ_WMEY01000002.1"/>
</dbReference>
<protein>
    <submittedName>
        <fullName evidence="1">Uncharacterized protein</fullName>
    </submittedName>
</protein>
<gene>
    <name evidence="1" type="ORF">GLW07_05895</name>
</gene>
<accession>A0A845EWI2</accession>
<proteinExistence type="predicted"/>
<evidence type="ECO:0000313" key="1">
    <source>
        <dbReference type="EMBL" id="MYL62889.1"/>
    </source>
</evidence>
<comment type="caution">
    <text evidence="1">The sequence shown here is derived from an EMBL/GenBank/DDBJ whole genome shotgun (WGS) entry which is preliminary data.</text>
</comment>
<dbReference type="Proteomes" id="UP000447833">
    <property type="component" value="Unassembled WGS sequence"/>
</dbReference>
<name>A0A845EWI2_9BACL</name>
<reference evidence="1 2" key="1">
    <citation type="submission" date="2019-11" db="EMBL/GenBank/DDBJ databases">
        <title>Genome sequences of 17 halophilic strains isolated from different environments.</title>
        <authorList>
            <person name="Furrow R.E."/>
        </authorList>
    </citation>
    <scope>NUCLEOTIDE SEQUENCE [LARGE SCALE GENOMIC DNA]</scope>
    <source>
        <strain evidence="1 2">22506_14_FS</strain>
    </source>
</reference>